<keyword evidence="1" id="KW-1133">Transmembrane helix</keyword>
<organism evidence="2 3">
    <name type="scientific">Deinococcus irradiatisoli</name>
    <dbReference type="NCBI Taxonomy" id="2202254"/>
    <lineage>
        <taxon>Bacteria</taxon>
        <taxon>Thermotogati</taxon>
        <taxon>Deinococcota</taxon>
        <taxon>Deinococci</taxon>
        <taxon>Deinococcales</taxon>
        <taxon>Deinococcaceae</taxon>
        <taxon>Deinococcus</taxon>
    </lineage>
</organism>
<dbReference type="EMBL" id="CP029494">
    <property type="protein sequence ID" value="AWN22824.1"/>
    <property type="molecule type" value="Genomic_DNA"/>
</dbReference>
<dbReference type="KEGG" id="dez:DKM44_05950"/>
<name>A0A2Z3JNS9_9DEIO</name>
<dbReference type="Proteomes" id="UP000245368">
    <property type="component" value="Chromosome"/>
</dbReference>
<evidence type="ECO:0000313" key="3">
    <source>
        <dbReference type="Proteomes" id="UP000245368"/>
    </source>
</evidence>
<feature type="transmembrane region" description="Helical" evidence="1">
    <location>
        <begin position="20"/>
        <end position="38"/>
    </location>
</feature>
<reference evidence="2 3" key="1">
    <citation type="submission" date="2018-05" db="EMBL/GenBank/DDBJ databases">
        <title>Complete Genome Sequence of Deinococcus sp. strain 17bor-2.</title>
        <authorList>
            <person name="Srinivasan S."/>
        </authorList>
    </citation>
    <scope>NUCLEOTIDE SEQUENCE [LARGE SCALE GENOMIC DNA]</scope>
    <source>
        <strain evidence="2 3">17bor-2</strain>
    </source>
</reference>
<keyword evidence="1" id="KW-0812">Transmembrane</keyword>
<keyword evidence="1" id="KW-0472">Membrane</keyword>
<evidence type="ECO:0000313" key="2">
    <source>
        <dbReference type="EMBL" id="AWN22824.1"/>
    </source>
</evidence>
<evidence type="ECO:0000256" key="1">
    <source>
        <dbReference type="SAM" id="Phobius"/>
    </source>
</evidence>
<gene>
    <name evidence="2" type="ORF">DKM44_05950</name>
</gene>
<dbReference type="AlphaFoldDB" id="A0A2Z3JNS9"/>
<proteinExistence type="predicted"/>
<protein>
    <submittedName>
        <fullName evidence="2">Uncharacterized protein</fullName>
    </submittedName>
</protein>
<keyword evidence="3" id="KW-1185">Reference proteome</keyword>
<accession>A0A2Z3JNS9</accession>
<sequence>MGLGAVLFVIGMNALGQGGVLLGLLIVALGALLFMWGLQHAFVGSTMPRLGQVLVRAGQGLQ</sequence>